<gene>
    <name evidence="2" type="ORF">ALC53_05789</name>
</gene>
<evidence type="ECO:0000313" key="3">
    <source>
        <dbReference type="Proteomes" id="UP000078540"/>
    </source>
</evidence>
<dbReference type="Proteomes" id="UP000078540">
    <property type="component" value="Unassembled WGS sequence"/>
</dbReference>
<accession>A0A195BHT0</accession>
<name>A0A195BHT0_9HYME</name>
<sequence length="112" mass="12654">MHSLPQRPCFNLRAAPLKTELAVNKAAHSVQVSTVCNRRHRTFSKRLSTSRQIDLYEEGIRSGLFGFEEDQSRNLLLEREATLLEKNNESARPPVGEQMQRSPNNPSGHALS</sequence>
<feature type="region of interest" description="Disordered" evidence="1">
    <location>
        <begin position="84"/>
        <end position="112"/>
    </location>
</feature>
<proteinExistence type="predicted"/>
<keyword evidence="3" id="KW-1185">Reference proteome</keyword>
<evidence type="ECO:0000256" key="1">
    <source>
        <dbReference type="SAM" id="MobiDB-lite"/>
    </source>
</evidence>
<organism evidence="2 3">
    <name type="scientific">Atta colombica</name>
    <dbReference type="NCBI Taxonomy" id="520822"/>
    <lineage>
        <taxon>Eukaryota</taxon>
        <taxon>Metazoa</taxon>
        <taxon>Ecdysozoa</taxon>
        <taxon>Arthropoda</taxon>
        <taxon>Hexapoda</taxon>
        <taxon>Insecta</taxon>
        <taxon>Pterygota</taxon>
        <taxon>Neoptera</taxon>
        <taxon>Endopterygota</taxon>
        <taxon>Hymenoptera</taxon>
        <taxon>Apocrita</taxon>
        <taxon>Aculeata</taxon>
        <taxon>Formicoidea</taxon>
        <taxon>Formicidae</taxon>
        <taxon>Myrmicinae</taxon>
        <taxon>Atta</taxon>
    </lineage>
</organism>
<reference evidence="2 3" key="1">
    <citation type="submission" date="2015-09" db="EMBL/GenBank/DDBJ databases">
        <title>Atta colombica WGS genome.</title>
        <authorList>
            <person name="Nygaard S."/>
            <person name="Hu H."/>
            <person name="Boomsma J."/>
            <person name="Zhang G."/>
        </authorList>
    </citation>
    <scope>NUCLEOTIDE SEQUENCE [LARGE SCALE GENOMIC DNA]</scope>
    <source>
        <strain evidence="2">Treedump-2</strain>
        <tissue evidence="2">Whole body</tissue>
    </source>
</reference>
<evidence type="ECO:0000313" key="2">
    <source>
        <dbReference type="EMBL" id="KYM83743.1"/>
    </source>
</evidence>
<dbReference type="EMBL" id="KQ976480">
    <property type="protein sequence ID" value="KYM83743.1"/>
    <property type="molecule type" value="Genomic_DNA"/>
</dbReference>
<feature type="compositionally biased region" description="Polar residues" evidence="1">
    <location>
        <begin position="99"/>
        <end position="112"/>
    </location>
</feature>
<dbReference type="AlphaFoldDB" id="A0A195BHT0"/>
<protein>
    <submittedName>
        <fullName evidence="2">Uncharacterized protein</fullName>
    </submittedName>
</protein>